<keyword evidence="7" id="KW-0732">Signal</keyword>
<keyword evidence="2" id="KW-0479">Metal-binding</keyword>
<dbReference type="GO" id="GO:0016020">
    <property type="term" value="C:membrane"/>
    <property type="evidence" value="ECO:0007669"/>
    <property type="project" value="InterPro"/>
</dbReference>
<accession>A0A2T2YB92</accession>
<keyword evidence="1" id="KW-0001">2Fe-2S</keyword>
<dbReference type="InterPro" id="IPR017941">
    <property type="entry name" value="Rieske_2Fe-2S"/>
</dbReference>
<evidence type="ECO:0000313" key="9">
    <source>
        <dbReference type="EMBL" id="PSR52800.1"/>
    </source>
</evidence>
<dbReference type="CDD" id="cd03467">
    <property type="entry name" value="Rieske"/>
    <property type="match status" value="1"/>
</dbReference>
<dbReference type="SUPFAM" id="SSF50022">
    <property type="entry name" value="ISP domain"/>
    <property type="match status" value="1"/>
</dbReference>
<dbReference type="PRINTS" id="PR00162">
    <property type="entry name" value="RIESKE"/>
</dbReference>
<keyword evidence="3" id="KW-0408">Iron</keyword>
<feature type="signal peptide" evidence="7">
    <location>
        <begin position="1"/>
        <end position="20"/>
    </location>
</feature>
<organism evidence="9 10">
    <name type="scientific">Adhaeribacter arboris</name>
    <dbReference type="NCBI Taxonomy" id="2072846"/>
    <lineage>
        <taxon>Bacteria</taxon>
        <taxon>Pseudomonadati</taxon>
        <taxon>Bacteroidota</taxon>
        <taxon>Cytophagia</taxon>
        <taxon>Cytophagales</taxon>
        <taxon>Hymenobacteraceae</taxon>
        <taxon>Adhaeribacter</taxon>
    </lineage>
</organism>
<comment type="cofactor">
    <cofactor evidence="6">
        <name>[2Fe-2S] cluster</name>
        <dbReference type="ChEBI" id="CHEBI:190135"/>
    </cofactor>
</comment>
<dbReference type="InterPro" id="IPR014349">
    <property type="entry name" value="Rieske_Fe-S_prot"/>
</dbReference>
<feature type="chain" id="PRO_5015548338" evidence="7">
    <location>
        <begin position="21"/>
        <end position="143"/>
    </location>
</feature>
<evidence type="ECO:0000256" key="2">
    <source>
        <dbReference type="ARBA" id="ARBA00022723"/>
    </source>
</evidence>
<gene>
    <name evidence="9" type="ORF">AHMF7605_04310</name>
</gene>
<evidence type="ECO:0000256" key="4">
    <source>
        <dbReference type="ARBA" id="ARBA00023014"/>
    </source>
</evidence>
<protein>
    <submittedName>
        <fullName evidence="9">(2Fe-2S)-binding protein</fullName>
    </submittedName>
</protein>
<evidence type="ECO:0000256" key="7">
    <source>
        <dbReference type="SAM" id="SignalP"/>
    </source>
</evidence>
<dbReference type="GO" id="GO:0046872">
    <property type="term" value="F:metal ion binding"/>
    <property type="evidence" value="ECO:0007669"/>
    <property type="project" value="UniProtKB-KW"/>
</dbReference>
<evidence type="ECO:0000313" key="10">
    <source>
        <dbReference type="Proteomes" id="UP000240357"/>
    </source>
</evidence>
<dbReference type="PANTHER" id="PTHR10134">
    <property type="entry name" value="CYTOCHROME B-C1 COMPLEX SUBUNIT RIESKE, MITOCHONDRIAL"/>
    <property type="match status" value="1"/>
</dbReference>
<dbReference type="InterPro" id="IPR005805">
    <property type="entry name" value="Rieske_Fe-S_prot_C"/>
</dbReference>
<dbReference type="GO" id="GO:0051537">
    <property type="term" value="F:2 iron, 2 sulfur cluster binding"/>
    <property type="evidence" value="ECO:0007669"/>
    <property type="project" value="UniProtKB-KW"/>
</dbReference>
<evidence type="ECO:0000256" key="5">
    <source>
        <dbReference type="ARBA" id="ARBA00023157"/>
    </source>
</evidence>
<dbReference type="RefSeq" id="WP_106926785.1">
    <property type="nucleotide sequence ID" value="NZ_PYFT01000001.1"/>
</dbReference>
<evidence type="ECO:0000256" key="1">
    <source>
        <dbReference type="ARBA" id="ARBA00022714"/>
    </source>
</evidence>
<evidence type="ECO:0000259" key="8">
    <source>
        <dbReference type="PROSITE" id="PS51296"/>
    </source>
</evidence>
<dbReference type="EMBL" id="PYFT01000001">
    <property type="protein sequence ID" value="PSR52800.1"/>
    <property type="molecule type" value="Genomic_DNA"/>
</dbReference>
<feature type="domain" description="Rieske" evidence="8">
    <location>
        <begin position="50"/>
        <end position="141"/>
    </location>
</feature>
<dbReference type="PROSITE" id="PS51296">
    <property type="entry name" value="RIESKE"/>
    <property type="match status" value="1"/>
</dbReference>
<dbReference type="Proteomes" id="UP000240357">
    <property type="component" value="Unassembled WGS sequence"/>
</dbReference>
<dbReference type="PROSITE" id="PS51257">
    <property type="entry name" value="PROKAR_LIPOPROTEIN"/>
    <property type="match status" value="1"/>
</dbReference>
<evidence type="ECO:0000256" key="3">
    <source>
        <dbReference type="ARBA" id="ARBA00023004"/>
    </source>
</evidence>
<keyword evidence="4" id="KW-0411">Iron-sulfur</keyword>
<name>A0A2T2YB92_9BACT</name>
<comment type="caution">
    <text evidence="9">The sequence shown here is derived from an EMBL/GenBank/DDBJ whole genome shotgun (WGS) entry which is preliminary data.</text>
</comment>
<dbReference type="OrthoDB" id="165343at2"/>
<dbReference type="InterPro" id="IPR036922">
    <property type="entry name" value="Rieske_2Fe-2S_sf"/>
</dbReference>
<proteinExistence type="predicted"/>
<keyword evidence="5" id="KW-1015">Disulfide bond</keyword>
<keyword evidence="10" id="KW-1185">Reference proteome</keyword>
<reference evidence="9 10" key="1">
    <citation type="submission" date="2018-03" db="EMBL/GenBank/DDBJ databases">
        <title>Adhaeribacter sp. HMF7605 Genome sequencing and assembly.</title>
        <authorList>
            <person name="Kang H."/>
            <person name="Kang J."/>
            <person name="Cha I."/>
            <person name="Kim H."/>
            <person name="Joh K."/>
        </authorList>
    </citation>
    <scope>NUCLEOTIDE SEQUENCE [LARGE SCALE GENOMIC DNA]</scope>
    <source>
        <strain evidence="9 10">HMF7605</strain>
    </source>
</reference>
<dbReference type="Pfam" id="PF00355">
    <property type="entry name" value="Rieske"/>
    <property type="match status" value="1"/>
</dbReference>
<dbReference type="Gene3D" id="2.102.10.10">
    <property type="entry name" value="Rieske [2Fe-2S] iron-sulphur domain"/>
    <property type="match status" value="1"/>
</dbReference>
<sequence>MERKEFLALLGSGAASVVFAACMGGCSKKEDDPSPNNPGTSNKKDFTLDLNAPANAALQTNGGHLVTNEVIVAKTSAGNYIAVASVCTHQGGQITFESPNNQFYCPVHGSKFALDGKVVNGPAATALKQYKTSLTGTMLRIFE</sequence>
<dbReference type="AlphaFoldDB" id="A0A2T2YB92"/>
<evidence type="ECO:0000256" key="6">
    <source>
        <dbReference type="ARBA" id="ARBA00034078"/>
    </source>
</evidence>